<name>A0A6C0HFJ6_9ZZZZ</name>
<keyword evidence="1" id="KW-0812">Transmembrane</keyword>
<dbReference type="EMBL" id="MN739942">
    <property type="protein sequence ID" value="QHT78916.1"/>
    <property type="molecule type" value="Genomic_DNA"/>
</dbReference>
<dbReference type="AlphaFoldDB" id="A0A6C0HFJ6"/>
<keyword evidence="1" id="KW-1133">Transmembrane helix</keyword>
<keyword evidence="1" id="KW-0472">Membrane</keyword>
<protein>
    <submittedName>
        <fullName evidence="2">Uncharacterized protein</fullName>
    </submittedName>
</protein>
<reference evidence="2" key="1">
    <citation type="journal article" date="2020" name="Nature">
        <title>Giant virus diversity and host interactions through global metagenomics.</title>
        <authorList>
            <person name="Schulz F."/>
            <person name="Roux S."/>
            <person name="Paez-Espino D."/>
            <person name="Jungbluth S."/>
            <person name="Walsh D.A."/>
            <person name="Denef V.J."/>
            <person name="McMahon K.D."/>
            <person name="Konstantinidis K.T."/>
            <person name="Eloe-Fadrosh E.A."/>
            <person name="Kyrpides N.C."/>
            <person name="Woyke T."/>
        </authorList>
    </citation>
    <scope>NUCLEOTIDE SEQUENCE</scope>
    <source>
        <strain evidence="2">GVMAG-M-3300023179-97</strain>
    </source>
</reference>
<organism evidence="2">
    <name type="scientific">viral metagenome</name>
    <dbReference type="NCBI Taxonomy" id="1070528"/>
    <lineage>
        <taxon>unclassified sequences</taxon>
        <taxon>metagenomes</taxon>
        <taxon>organismal metagenomes</taxon>
    </lineage>
</organism>
<evidence type="ECO:0000256" key="1">
    <source>
        <dbReference type="SAM" id="Phobius"/>
    </source>
</evidence>
<feature type="transmembrane region" description="Helical" evidence="1">
    <location>
        <begin position="91"/>
        <end position="109"/>
    </location>
</feature>
<feature type="transmembrane region" description="Helical" evidence="1">
    <location>
        <begin position="31"/>
        <end position="51"/>
    </location>
</feature>
<feature type="transmembrane region" description="Helical" evidence="1">
    <location>
        <begin position="184"/>
        <end position="202"/>
    </location>
</feature>
<sequence>MCYSSEISMQTFLFVIIISSFLWYRNYKTDHPISLILFVVVLMQLVEYGLWENLSCNSINKTLSSFIPILLFLQPILINLIVWWFNAGWGNGYLTIAVLFSLFLPYKLYKAYIDYGKCVRKGEKNHLEWVNVPDQTPLGIIERYIYYVALTYPIITLNNIPFAALFTGFSFLSLMQSSFLYEKTWPSIWCNYVNILSIFALFKV</sequence>
<evidence type="ECO:0000313" key="2">
    <source>
        <dbReference type="EMBL" id="QHT78916.1"/>
    </source>
</evidence>
<feature type="transmembrane region" description="Helical" evidence="1">
    <location>
        <begin position="63"/>
        <end position="85"/>
    </location>
</feature>
<feature type="transmembrane region" description="Helical" evidence="1">
    <location>
        <begin position="7"/>
        <end position="25"/>
    </location>
</feature>
<accession>A0A6C0HFJ6</accession>
<feature type="transmembrane region" description="Helical" evidence="1">
    <location>
        <begin position="144"/>
        <end position="172"/>
    </location>
</feature>
<proteinExistence type="predicted"/>